<name>A0ABR0AZX5_9CRUS</name>
<sequence length="127" mass="14592">MPRVLYAIDIPKPTSILMFQCPECLIVWSWFEGTMCQTGCGSSKEDLMYDHFGPEIGNLQPTFTLPTGYMFTTWKARNPQRISRRIQVESSWKPVVLPDGSSISLLHLIIDFILNFYKFLLICIPLS</sequence>
<accession>A0ABR0AZX5</accession>
<proteinExistence type="predicted"/>
<keyword evidence="3" id="KW-1185">Reference proteome</keyword>
<evidence type="ECO:0000313" key="1">
    <source>
        <dbReference type="EMBL" id="KAK4030676.1"/>
    </source>
</evidence>
<gene>
    <name evidence="1" type="ORF">OUZ56_023975</name>
    <name evidence="2" type="ORF">OUZ56_024026</name>
</gene>
<comment type="caution">
    <text evidence="2">The sequence shown here is derived from an EMBL/GenBank/DDBJ whole genome shotgun (WGS) entry which is preliminary data.</text>
</comment>
<evidence type="ECO:0000313" key="2">
    <source>
        <dbReference type="EMBL" id="KAK4030686.1"/>
    </source>
</evidence>
<organism evidence="2 3">
    <name type="scientific">Daphnia magna</name>
    <dbReference type="NCBI Taxonomy" id="35525"/>
    <lineage>
        <taxon>Eukaryota</taxon>
        <taxon>Metazoa</taxon>
        <taxon>Ecdysozoa</taxon>
        <taxon>Arthropoda</taxon>
        <taxon>Crustacea</taxon>
        <taxon>Branchiopoda</taxon>
        <taxon>Diplostraca</taxon>
        <taxon>Cladocera</taxon>
        <taxon>Anomopoda</taxon>
        <taxon>Daphniidae</taxon>
        <taxon>Daphnia</taxon>
    </lineage>
</organism>
<dbReference type="Proteomes" id="UP001234178">
    <property type="component" value="Unassembled WGS sequence"/>
</dbReference>
<reference evidence="2 3" key="1">
    <citation type="journal article" date="2023" name="Nucleic Acids Res.">
        <title>The hologenome of Daphnia magna reveals possible DNA methylation and microbiome-mediated evolution of the host genome.</title>
        <authorList>
            <person name="Chaturvedi A."/>
            <person name="Li X."/>
            <person name="Dhandapani V."/>
            <person name="Marshall H."/>
            <person name="Kissane S."/>
            <person name="Cuenca-Cambronero M."/>
            <person name="Asole G."/>
            <person name="Calvet F."/>
            <person name="Ruiz-Romero M."/>
            <person name="Marangio P."/>
            <person name="Guigo R."/>
            <person name="Rago D."/>
            <person name="Mirbahai L."/>
            <person name="Eastwood N."/>
            <person name="Colbourne J.K."/>
            <person name="Zhou J."/>
            <person name="Mallon E."/>
            <person name="Orsini L."/>
        </authorList>
    </citation>
    <scope>NUCLEOTIDE SEQUENCE [LARGE SCALE GENOMIC DNA]</scope>
    <source>
        <strain evidence="2">LRV0_1</strain>
    </source>
</reference>
<evidence type="ECO:0000313" key="3">
    <source>
        <dbReference type="Proteomes" id="UP001234178"/>
    </source>
</evidence>
<dbReference type="EMBL" id="JAOYFB010000039">
    <property type="protein sequence ID" value="KAK4030686.1"/>
    <property type="molecule type" value="Genomic_DNA"/>
</dbReference>
<protein>
    <submittedName>
        <fullName evidence="2">Uncharacterized protein</fullName>
    </submittedName>
</protein>
<dbReference type="EMBL" id="JAOYFB010000039">
    <property type="protein sequence ID" value="KAK4030676.1"/>
    <property type="molecule type" value="Genomic_DNA"/>
</dbReference>